<organism evidence="1">
    <name type="scientific">Anguilla anguilla</name>
    <name type="common">European freshwater eel</name>
    <name type="synonym">Muraena anguilla</name>
    <dbReference type="NCBI Taxonomy" id="7936"/>
    <lineage>
        <taxon>Eukaryota</taxon>
        <taxon>Metazoa</taxon>
        <taxon>Chordata</taxon>
        <taxon>Craniata</taxon>
        <taxon>Vertebrata</taxon>
        <taxon>Euteleostomi</taxon>
        <taxon>Actinopterygii</taxon>
        <taxon>Neopterygii</taxon>
        <taxon>Teleostei</taxon>
        <taxon>Anguilliformes</taxon>
        <taxon>Anguillidae</taxon>
        <taxon>Anguilla</taxon>
    </lineage>
</organism>
<evidence type="ECO:0000313" key="1">
    <source>
        <dbReference type="EMBL" id="JAH19831.1"/>
    </source>
</evidence>
<sequence length="40" mass="4322">MKATHLTDCKVTAYPQISPNQLGVTTPFLSAQICTALMLN</sequence>
<protein>
    <submittedName>
        <fullName evidence="1">Uncharacterized protein</fullName>
    </submittedName>
</protein>
<reference evidence="1" key="2">
    <citation type="journal article" date="2015" name="Fish Shellfish Immunol.">
        <title>Early steps in the European eel (Anguilla anguilla)-Vibrio vulnificus interaction in the gills: Role of the RtxA13 toxin.</title>
        <authorList>
            <person name="Callol A."/>
            <person name="Pajuelo D."/>
            <person name="Ebbesson L."/>
            <person name="Teles M."/>
            <person name="MacKenzie S."/>
            <person name="Amaro C."/>
        </authorList>
    </citation>
    <scope>NUCLEOTIDE SEQUENCE</scope>
</reference>
<name>A0A0E9QSB3_ANGAN</name>
<dbReference type="EMBL" id="GBXM01088746">
    <property type="protein sequence ID" value="JAH19831.1"/>
    <property type="molecule type" value="Transcribed_RNA"/>
</dbReference>
<reference evidence="1" key="1">
    <citation type="submission" date="2014-11" db="EMBL/GenBank/DDBJ databases">
        <authorList>
            <person name="Amaro Gonzalez C."/>
        </authorList>
    </citation>
    <scope>NUCLEOTIDE SEQUENCE</scope>
</reference>
<proteinExistence type="predicted"/>
<dbReference type="AlphaFoldDB" id="A0A0E9QSB3"/>
<accession>A0A0E9QSB3</accession>